<evidence type="ECO:0000313" key="1">
    <source>
        <dbReference type="EMBL" id="JAE39650.1"/>
    </source>
</evidence>
<dbReference type="EMBL" id="GBRH01158246">
    <property type="protein sequence ID" value="JAE39650.1"/>
    <property type="molecule type" value="Transcribed_RNA"/>
</dbReference>
<name>A0A0A9HRC3_ARUDO</name>
<reference evidence="1" key="1">
    <citation type="submission" date="2014-09" db="EMBL/GenBank/DDBJ databases">
        <authorList>
            <person name="Magalhaes I.L.F."/>
            <person name="Oliveira U."/>
            <person name="Santos F.R."/>
            <person name="Vidigal T.H.D.A."/>
            <person name="Brescovit A.D."/>
            <person name="Santos A.J."/>
        </authorList>
    </citation>
    <scope>NUCLEOTIDE SEQUENCE</scope>
    <source>
        <tissue evidence="1">Shoot tissue taken approximately 20 cm above the soil surface</tissue>
    </source>
</reference>
<proteinExistence type="predicted"/>
<accession>A0A0A9HRC3</accession>
<organism evidence="1">
    <name type="scientific">Arundo donax</name>
    <name type="common">Giant reed</name>
    <name type="synonym">Donax arundinaceus</name>
    <dbReference type="NCBI Taxonomy" id="35708"/>
    <lineage>
        <taxon>Eukaryota</taxon>
        <taxon>Viridiplantae</taxon>
        <taxon>Streptophyta</taxon>
        <taxon>Embryophyta</taxon>
        <taxon>Tracheophyta</taxon>
        <taxon>Spermatophyta</taxon>
        <taxon>Magnoliopsida</taxon>
        <taxon>Liliopsida</taxon>
        <taxon>Poales</taxon>
        <taxon>Poaceae</taxon>
        <taxon>PACMAD clade</taxon>
        <taxon>Arundinoideae</taxon>
        <taxon>Arundineae</taxon>
        <taxon>Arundo</taxon>
    </lineage>
</organism>
<reference evidence="1" key="2">
    <citation type="journal article" date="2015" name="Data Brief">
        <title>Shoot transcriptome of the giant reed, Arundo donax.</title>
        <authorList>
            <person name="Barrero R.A."/>
            <person name="Guerrero F.D."/>
            <person name="Moolhuijzen P."/>
            <person name="Goolsby J.A."/>
            <person name="Tidwell J."/>
            <person name="Bellgard S.E."/>
            <person name="Bellgard M.I."/>
        </authorList>
    </citation>
    <scope>NUCLEOTIDE SEQUENCE</scope>
    <source>
        <tissue evidence="1">Shoot tissue taken approximately 20 cm above the soil surface</tissue>
    </source>
</reference>
<protein>
    <submittedName>
        <fullName evidence="1">Uncharacterized protein</fullName>
    </submittedName>
</protein>
<sequence>MVMCIPLDPVNR</sequence>